<organism evidence="3 4">
    <name type="scientific">Saccharopolyspora griseoalba</name>
    <dbReference type="NCBI Taxonomy" id="1431848"/>
    <lineage>
        <taxon>Bacteria</taxon>
        <taxon>Bacillati</taxon>
        <taxon>Actinomycetota</taxon>
        <taxon>Actinomycetes</taxon>
        <taxon>Pseudonocardiales</taxon>
        <taxon>Pseudonocardiaceae</taxon>
        <taxon>Saccharopolyspora</taxon>
    </lineage>
</organism>
<dbReference type="PANTHER" id="PTHR33376">
    <property type="match status" value="1"/>
</dbReference>
<dbReference type="Gene3D" id="3.40.190.170">
    <property type="entry name" value="Bacterial extracellular solute-binding protein, family 7"/>
    <property type="match status" value="1"/>
</dbReference>
<proteinExistence type="predicted"/>
<accession>A0ABW2LP08</accession>
<dbReference type="Proteomes" id="UP001596504">
    <property type="component" value="Unassembled WGS sequence"/>
</dbReference>
<dbReference type="NCBIfam" id="NF037995">
    <property type="entry name" value="TRAP_S1"/>
    <property type="match status" value="1"/>
</dbReference>
<keyword evidence="4" id="KW-1185">Reference proteome</keyword>
<feature type="signal peptide" evidence="2">
    <location>
        <begin position="1"/>
        <end position="29"/>
    </location>
</feature>
<evidence type="ECO:0000313" key="4">
    <source>
        <dbReference type="Proteomes" id="UP001596504"/>
    </source>
</evidence>
<dbReference type="InterPro" id="IPR018389">
    <property type="entry name" value="DctP_fam"/>
</dbReference>
<dbReference type="EMBL" id="JBHTCJ010000014">
    <property type="protein sequence ID" value="MFC7344178.1"/>
    <property type="molecule type" value="Genomic_DNA"/>
</dbReference>
<feature type="chain" id="PRO_5046281835" evidence="2">
    <location>
        <begin position="30"/>
        <end position="365"/>
    </location>
</feature>
<sequence>MVFRCSTRRRRWTAAALAAGVLLGGTLTGCGPARPPADQGSVVLRIGDSFPASHPIDEGGVIPFREYLERHGPAVGLDVEYFANGQMGEQRDMPTLLRKGVLDLAPVSPGYVGSELPMSNVGDLPGLASDPCTGADAVLDAMSPGKTLFEEELRPHGVRPLWVALITDYEVLGTKHPIERPEQAAGRLLRSTGGVADRVVDHVGASGVSMPLGELFEALSRDTVDGTVASPVSIASYKLGEVLDFATSGAQLGSFTVTFSVGEGVWQRLTPDQQRVLREAAAVAQDGVCRKLTEEGETAVAEMRGQGVELVEIGPRQRSAWNAVAEPVQQSWASDLESIGMPGHRVLAEFRRSLAEAEQASRGEN</sequence>
<evidence type="ECO:0000256" key="1">
    <source>
        <dbReference type="ARBA" id="ARBA00022729"/>
    </source>
</evidence>
<gene>
    <name evidence="3" type="primary">dctP</name>
    <name evidence="3" type="ORF">ACFQRI_22450</name>
</gene>
<dbReference type="InterPro" id="IPR038404">
    <property type="entry name" value="TRAP_DctP_sf"/>
</dbReference>
<dbReference type="Pfam" id="PF03480">
    <property type="entry name" value="DctP"/>
    <property type="match status" value="1"/>
</dbReference>
<dbReference type="PANTHER" id="PTHR33376:SF15">
    <property type="entry name" value="BLL6794 PROTEIN"/>
    <property type="match status" value="1"/>
</dbReference>
<reference evidence="4" key="1">
    <citation type="journal article" date="2019" name="Int. J. Syst. Evol. Microbiol.">
        <title>The Global Catalogue of Microorganisms (GCM) 10K type strain sequencing project: providing services to taxonomists for standard genome sequencing and annotation.</title>
        <authorList>
            <consortium name="The Broad Institute Genomics Platform"/>
            <consortium name="The Broad Institute Genome Sequencing Center for Infectious Disease"/>
            <person name="Wu L."/>
            <person name="Ma J."/>
        </authorList>
    </citation>
    <scope>NUCLEOTIDE SEQUENCE [LARGE SCALE GENOMIC DNA]</scope>
    <source>
        <strain evidence="4">WLHS5</strain>
    </source>
</reference>
<comment type="caution">
    <text evidence="3">The sequence shown here is derived from an EMBL/GenBank/DDBJ whole genome shotgun (WGS) entry which is preliminary data.</text>
</comment>
<evidence type="ECO:0000313" key="3">
    <source>
        <dbReference type="EMBL" id="MFC7344178.1"/>
    </source>
</evidence>
<dbReference type="RefSeq" id="WP_380671729.1">
    <property type="nucleotide sequence ID" value="NZ_JBHTCJ010000014.1"/>
</dbReference>
<evidence type="ECO:0000256" key="2">
    <source>
        <dbReference type="SAM" id="SignalP"/>
    </source>
</evidence>
<protein>
    <submittedName>
        <fullName evidence="3">TRAP transporter substrate-binding protein DctP</fullName>
    </submittedName>
</protein>
<dbReference type="PROSITE" id="PS51257">
    <property type="entry name" value="PROKAR_LIPOPROTEIN"/>
    <property type="match status" value="1"/>
</dbReference>
<name>A0ABW2LP08_9PSEU</name>
<keyword evidence="1 2" id="KW-0732">Signal</keyword>